<protein>
    <submittedName>
        <fullName evidence="2">Uncharacterized protein</fullName>
    </submittedName>
</protein>
<evidence type="ECO:0000313" key="3">
    <source>
        <dbReference type="Proteomes" id="UP000275078"/>
    </source>
</evidence>
<organism evidence="2 3">
    <name type="scientific">Ascobolus immersus RN42</name>
    <dbReference type="NCBI Taxonomy" id="1160509"/>
    <lineage>
        <taxon>Eukaryota</taxon>
        <taxon>Fungi</taxon>
        <taxon>Dikarya</taxon>
        <taxon>Ascomycota</taxon>
        <taxon>Pezizomycotina</taxon>
        <taxon>Pezizomycetes</taxon>
        <taxon>Pezizales</taxon>
        <taxon>Ascobolaceae</taxon>
        <taxon>Ascobolus</taxon>
    </lineage>
</organism>
<dbReference type="EMBL" id="ML119929">
    <property type="protein sequence ID" value="RPA71443.1"/>
    <property type="molecule type" value="Genomic_DNA"/>
</dbReference>
<evidence type="ECO:0000256" key="1">
    <source>
        <dbReference type="SAM" id="MobiDB-lite"/>
    </source>
</evidence>
<gene>
    <name evidence="2" type="ORF">BJ508DRAFT_419921</name>
</gene>
<keyword evidence="3" id="KW-1185">Reference proteome</keyword>
<evidence type="ECO:0000313" key="2">
    <source>
        <dbReference type="EMBL" id="RPA71443.1"/>
    </source>
</evidence>
<proteinExistence type="predicted"/>
<name>A0A3N4HA47_ASCIM</name>
<dbReference type="AlphaFoldDB" id="A0A3N4HA47"/>
<reference evidence="2 3" key="1">
    <citation type="journal article" date="2018" name="Nat. Ecol. Evol.">
        <title>Pezizomycetes genomes reveal the molecular basis of ectomycorrhizal truffle lifestyle.</title>
        <authorList>
            <person name="Murat C."/>
            <person name="Payen T."/>
            <person name="Noel B."/>
            <person name="Kuo A."/>
            <person name="Morin E."/>
            <person name="Chen J."/>
            <person name="Kohler A."/>
            <person name="Krizsan K."/>
            <person name="Balestrini R."/>
            <person name="Da Silva C."/>
            <person name="Montanini B."/>
            <person name="Hainaut M."/>
            <person name="Levati E."/>
            <person name="Barry K.W."/>
            <person name="Belfiori B."/>
            <person name="Cichocki N."/>
            <person name="Clum A."/>
            <person name="Dockter R.B."/>
            <person name="Fauchery L."/>
            <person name="Guy J."/>
            <person name="Iotti M."/>
            <person name="Le Tacon F."/>
            <person name="Lindquist E.A."/>
            <person name="Lipzen A."/>
            <person name="Malagnac F."/>
            <person name="Mello A."/>
            <person name="Molinier V."/>
            <person name="Miyauchi S."/>
            <person name="Poulain J."/>
            <person name="Riccioni C."/>
            <person name="Rubini A."/>
            <person name="Sitrit Y."/>
            <person name="Splivallo R."/>
            <person name="Traeger S."/>
            <person name="Wang M."/>
            <person name="Zifcakova L."/>
            <person name="Wipf D."/>
            <person name="Zambonelli A."/>
            <person name="Paolocci F."/>
            <person name="Nowrousian M."/>
            <person name="Ottonello S."/>
            <person name="Baldrian P."/>
            <person name="Spatafora J.W."/>
            <person name="Henrissat B."/>
            <person name="Nagy L.G."/>
            <person name="Aury J.M."/>
            <person name="Wincker P."/>
            <person name="Grigoriev I.V."/>
            <person name="Bonfante P."/>
            <person name="Martin F.M."/>
        </authorList>
    </citation>
    <scope>NUCLEOTIDE SEQUENCE [LARGE SCALE GENOMIC DNA]</scope>
    <source>
        <strain evidence="2 3">RN42</strain>
    </source>
</reference>
<feature type="region of interest" description="Disordered" evidence="1">
    <location>
        <begin position="1"/>
        <end position="54"/>
    </location>
</feature>
<sequence>MSTEASRPTAYLVNEPEIPTTETSSSTDPSSSTATESATSHNGPILALPSTEATTSLEVGGPAVALDHLGPMVVNVDGTISRVNNWDQMTDNEKAQTQRLLARRNKQRLEALKAQGVEGSN</sequence>
<dbReference type="Proteomes" id="UP000275078">
    <property type="component" value="Unassembled WGS sequence"/>
</dbReference>
<dbReference type="OrthoDB" id="4590138at2759"/>
<dbReference type="STRING" id="1160509.A0A3N4HA47"/>
<accession>A0A3N4HA47</accession>
<dbReference type="PANTHER" id="PTHR39474:SF1">
    <property type="entry name" value="FUNGAL SPECIFIC TRANSCRIPTION FACTOR"/>
    <property type="match status" value="1"/>
</dbReference>
<dbReference type="PANTHER" id="PTHR39474">
    <property type="entry name" value="UNNAMED PRODUCT"/>
    <property type="match status" value="1"/>
</dbReference>
<feature type="compositionally biased region" description="Low complexity" evidence="1">
    <location>
        <begin position="19"/>
        <end position="40"/>
    </location>
</feature>